<evidence type="ECO:0000259" key="3">
    <source>
        <dbReference type="Pfam" id="PF25390"/>
    </source>
</evidence>
<dbReference type="SUPFAM" id="SSF50985">
    <property type="entry name" value="RCC1/BLIP-II"/>
    <property type="match status" value="1"/>
</dbReference>
<proteinExistence type="predicted"/>
<evidence type="ECO:0000313" key="4">
    <source>
        <dbReference type="EMBL" id="AYV78073.1"/>
    </source>
</evidence>
<dbReference type="PROSITE" id="PS50012">
    <property type="entry name" value="RCC1_3"/>
    <property type="match status" value="4"/>
</dbReference>
<reference evidence="4" key="1">
    <citation type="submission" date="2018-10" db="EMBL/GenBank/DDBJ databases">
        <title>Hidden diversity of soil giant viruses.</title>
        <authorList>
            <person name="Schulz F."/>
            <person name="Alteio L."/>
            <person name="Goudeau D."/>
            <person name="Ryan E.M."/>
            <person name="Malmstrom R.R."/>
            <person name="Blanchard J."/>
            <person name="Woyke T."/>
        </authorList>
    </citation>
    <scope>NUCLEOTIDE SEQUENCE</scope>
    <source>
        <strain evidence="4">EDV1</strain>
    </source>
</reference>
<dbReference type="PANTHER" id="PTHR45982:SF1">
    <property type="entry name" value="REGULATOR OF CHROMOSOME CONDENSATION"/>
    <property type="match status" value="1"/>
</dbReference>
<dbReference type="InterPro" id="IPR000408">
    <property type="entry name" value="Reg_chr_condens"/>
</dbReference>
<organism evidence="4">
    <name type="scientific">Edafosvirus sp</name>
    <dbReference type="NCBI Taxonomy" id="2487765"/>
    <lineage>
        <taxon>Viruses</taxon>
        <taxon>Varidnaviria</taxon>
        <taxon>Bamfordvirae</taxon>
        <taxon>Nucleocytoviricota</taxon>
        <taxon>Megaviricetes</taxon>
        <taxon>Imitervirales</taxon>
        <taxon>Mimiviridae</taxon>
        <taxon>Klosneuvirinae</taxon>
    </lineage>
</organism>
<keyword evidence="1" id="KW-0344">Guanine-nucleotide releasing factor</keyword>
<dbReference type="InterPro" id="IPR051553">
    <property type="entry name" value="Ran_GTPase-activating"/>
</dbReference>
<dbReference type="EMBL" id="MK072069">
    <property type="protein sequence ID" value="AYV78073.1"/>
    <property type="molecule type" value="Genomic_DNA"/>
</dbReference>
<feature type="domain" description="RCC1-like" evidence="3">
    <location>
        <begin position="76"/>
        <end position="396"/>
    </location>
</feature>
<gene>
    <name evidence="4" type="ORF">Edafosvirus4_57</name>
</gene>
<dbReference type="InterPro" id="IPR058923">
    <property type="entry name" value="RCC1-like_dom"/>
</dbReference>
<protein>
    <submittedName>
        <fullName evidence="4">Chromosome condensation regulator</fullName>
    </submittedName>
</protein>
<dbReference type="Gene3D" id="2.130.10.30">
    <property type="entry name" value="Regulator of chromosome condensation 1/beta-lactamase-inhibitor protein II"/>
    <property type="match status" value="2"/>
</dbReference>
<sequence length="450" mass="50877">MDDNKLLLELPKDLLFIITSYNHLILFNLPKNTYMKFDWFALIKRDFSLTYAKESTTNHNMMKTYIWNCIKDKLNSQISMSPYHVIVTVRKNKLMSCGSNNKCQLGRTYSEKENFFTPIKLPKKISISQIICGILHTTVKLDNGNLMNVGTDYYEPIHKDILTDNLFREIKNITEDPKNISQVVCGYNNTLVLLTDGTLMACGYNIPGCRTRGHITDLTKISYIPKPIVEIACSENHIIIRLVDGTLMGAGSNYYGELGLGPSLTNYETNYEFHEIKNIPKNIVQIACGSYHTIIRLTDGTLLGCGDNTSGQLGFYKNQIFKKFIKLDNLPKNIVEVSCGGLHSMIRLTDGSLMSCGSNSNGELGHGDFMRRDTFTTIQNIPKNIIQVICKGHNTLIRLADNTIMNCGNNQYGQLGDGSYKNKSRFRKVGFYEKDKRGTLYAIGKEIKIK</sequence>
<dbReference type="PRINTS" id="PR00633">
    <property type="entry name" value="RCCNDNSATION"/>
</dbReference>
<dbReference type="PANTHER" id="PTHR45982">
    <property type="entry name" value="REGULATOR OF CHROMOSOME CONDENSATION"/>
    <property type="match status" value="1"/>
</dbReference>
<evidence type="ECO:0000256" key="2">
    <source>
        <dbReference type="ARBA" id="ARBA00022737"/>
    </source>
</evidence>
<dbReference type="InterPro" id="IPR009091">
    <property type="entry name" value="RCC1/BLIP-II"/>
</dbReference>
<dbReference type="Pfam" id="PF25390">
    <property type="entry name" value="WD40_RLD"/>
    <property type="match status" value="1"/>
</dbReference>
<accession>A0A3G4ZWU7</accession>
<name>A0A3G4ZWU7_9VIRU</name>
<evidence type="ECO:0000256" key="1">
    <source>
        <dbReference type="ARBA" id="ARBA00022658"/>
    </source>
</evidence>
<keyword evidence="2" id="KW-0677">Repeat</keyword>